<proteinExistence type="predicted"/>
<dbReference type="Proteomes" id="UP000324897">
    <property type="component" value="Chromosome 1"/>
</dbReference>
<protein>
    <submittedName>
        <fullName evidence="2">Uncharacterized protein</fullName>
    </submittedName>
</protein>
<name>A0A5J9UXG3_9POAL</name>
<keyword evidence="3" id="KW-1185">Reference proteome</keyword>
<feature type="non-terminal residue" evidence="2">
    <location>
        <position position="1"/>
    </location>
</feature>
<evidence type="ECO:0000313" key="2">
    <source>
        <dbReference type="EMBL" id="TVU27984.1"/>
    </source>
</evidence>
<comment type="caution">
    <text evidence="2">The sequence shown here is derived from an EMBL/GenBank/DDBJ whole genome shotgun (WGS) entry which is preliminary data.</text>
</comment>
<dbReference type="EMBL" id="RWGY01000011">
    <property type="protein sequence ID" value="TVU27984.1"/>
    <property type="molecule type" value="Genomic_DNA"/>
</dbReference>
<reference evidence="2 3" key="1">
    <citation type="journal article" date="2019" name="Sci. Rep.">
        <title>A high-quality genome of Eragrostis curvula grass provides insights into Poaceae evolution and supports new strategies to enhance forage quality.</title>
        <authorList>
            <person name="Carballo J."/>
            <person name="Santos B.A.C.M."/>
            <person name="Zappacosta D."/>
            <person name="Garbus I."/>
            <person name="Selva J.P."/>
            <person name="Gallo C.A."/>
            <person name="Diaz A."/>
            <person name="Albertini E."/>
            <person name="Caccamo M."/>
            <person name="Echenique V."/>
        </authorList>
    </citation>
    <scope>NUCLEOTIDE SEQUENCE [LARGE SCALE GENOMIC DNA]</scope>
    <source>
        <strain evidence="3">cv. Victoria</strain>
        <tissue evidence="2">Leaf</tissue>
    </source>
</reference>
<evidence type="ECO:0000313" key="3">
    <source>
        <dbReference type="Proteomes" id="UP000324897"/>
    </source>
</evidence>
<dbReference type="OrthoDB" id="584049at2759"/>
<dbReference type="AlphaFoldDB" id="A0A5J9UXG3"/>
<evidence type="ECO:0000256" key="1">
    <source>
        <dbReference type="SAM" id="MobiDB-lite"/>
    </source>
</evidence>
<organism evidence="2 3">
    <name type="scientific">Eragrostis curvula</name>
    <name type="common">weeping love grass</name>
    <dbReference type="NCBI Taxonomy" id="38414"/>
    <lineage>
        <taxon>Eukaryota</taxon>
        <taxon>Viridiplantae</taxon>
        <taxon>Streptophyta</taxon>
        <taxon>Embryophyta</taxon>
        <taxon>Tracheophyta</taxon>
        <taxon>Spermatophyta</taxon>
        <taxon>Magnoliopsida</taxon>
        <taxon>Liliopsida</taxon>
        <taxon>Poales</taxon>
        <taxon>Poaceae</taxon>
        <taxon>PACMAD clade</taxon>
        <taxon>Chloridoideae</taxon>
        <taxon>Eragrostideae</taxon>
        <taxon>Eragrostidinae</taxon>
        <taxon>Eragrostis</taxon>
    </lineage>
</organism>
<gene>
    <name evidence="2" type="ORF">EJB05_19490</name>
</gene>
<accession>A0A5J9UXG3</accession>
<dbReference type="Gramene" id="TVU27984">
    <property type="protein sequence ID" value="TVU27984"/>
    <property type="gene ID" value="EJB05_19490"/>
</dbReference>
<sequence length="266" mass="29210">MREPSLLVREAVAEHLELPKLMFLLLLAAKCTAREDLDCASITPCRERTARSMLWRGRQPKERNATPHGPHGGRGTFIILAEGSARAPDISWRLGVGGLQLCLSCQHELKSDAFATRPITLHRKRNIFAASTGSQPVSATYITFFSSEQPRVIHTHTPSGVVREVRIHRMDDLAALARGKEWTEERHAAYLDRMELSFVQQVVLGGSDVRQASRRLGRRALPQAASGGRAHVPLPLDRPLPDSAVESNRGAPSRPAAGSSQTARGK</sequence>
<feature type="region of interest" description="Disordered" evidence="1">
    <location>
        <begin position="218"/>
        <end position="266"/>
    </location>
</feature>